<gene>
    <name evidence="3" type="ORF">THAOC_02632</name>
</gene>
<name>K0TLV2_THAOC</name>
<evidence type="ECO:0000256" key="2">
    <source>
        <dbReference type="ARBA" id="ARBA00022801"/>
    </source>
</evidence>
<dbReference type="PANTHER" id="PTHR43037">
    <property type="entry name" value="UNNAMED PRODUCT-RELATED"/>
    <property type="match status" value="1"/>
</dbReference>
<dbReference type="PANTHER" id="PTHR43037:SF5">
    <property type="entry name" value="FERULOYL ESTERASE"/>
    <property type="match status" value="1"/>
</dbReference>
<protein>
    <recommendedName>
        <fullName evidence="5">Feruloyl esterase</fullName>
    </recommendedName>
</protein>
<organism evidence="3 4">
    <name type="scientific">Thalassiosira oceanica</name>
    <name type="common">Marine diatom</name>
    <dbReference type="NCBI Taxonomy" id="159749"/>
    <lineage>
        <taxon>Eukaryota</taxon>
        <taxon>Sar</taxon>
        <taxon>Stramenopiles</taxon>
        <taxon>Ochrophyta</taxon>
        <taxon>Bacillariophyta</taxon>
        <taxon>Coscinodiscophyceae</taxon>
        <taxon>Thalassiosirophycidae</taxon>
        <taxon>Thalassiosirales</taxon>
        <taxon>Thalassiosiraceae</taxon>
        <taxon>Thalassiosira</taxon>
    </lineage>
</organism>
<keyword evidence="2" id="KW-0378">Hydrolase</keyword>
<dbReference type="Proteomes" id="UP000266841">
    <property type="component" value="Unassembled WGS sequence"/>
</dbReference>
<evidence type="ECO:0000313" key="3">
    <source>
        <dbReference type="EMBL" id="EJK75641.1"/>
    </source>
</evidence>
<sequence>MNQTESSAGDGCGLEIRHIELDDCSASNPRDCLREYHLYFPSILCQTDPDGNDGLVKGAADLDASTRSLGSDGATGVPADIETTEFLDVGTLPLVFAVHCFGCSAAVMEGAFVPYANDYNSVLVVPVGIENSFNARHCCGYALEKSIDDVSFFEHIIRDLSGEFSFVREDSVYAVGWSNGGFMVFEAAALFRAISPISGYLSETASELKKEEKVFCVDGVCVKAKNPAGRGLFMHQGTNDKLVRPTGCCSDPDKPKCCCGIEADTCVPSKEVAVRWAIDVNSCLEPSTLSLSHLLRRTEKEV</sequence>
<dbReference type="InterPro" id="IPR029058">
    <property type="entry name" value="AB_hydrolase_fold"/>
</dbReference>
<evidence type="ECO:0008006" key="5">
    <source>
        <dbReference type="Google" id="ProtNLM"/>
    </source>
</evidence>
<dbReference type="InterPro" id="IPR050955">
    <property type="entry name" value="Plant_Biomass_Hydrol_Est"/>
</dbReference>
<dbReference type="GO" id="GO:0016787">
    <property type="term" value="F:hydrolase activity"/>
    <property type="evidence" value="ECO:0007669"/>
    <property type="project" value="UniProtKB-KW"/>
</dbReference>
<evidence type="ECO:0000313" key="4">
    <source>
        <dbReference type="Proteomes" id="UP000266841"/>
    </source>
</evidence>
<keyword evidence="1" id="KW-0732">Signal</keyword>
<keyword evidence="4" id="KW-1185">Reference proteome</keyword>
<dbReference type="Gene3D" id="3.40.50.1820">
    <property type="entry name" value="alpha/beta hydrolase"/>
    <property type="match status" value="1"/>
</dbReference>
<proteinExistence type="predicted"/>
<dbReference type="AlphaFoldDB" id="K0TLV2"/>
<reference evidence="3 4" key="1">
    <citation type="journal article" date="2012" name="Genome Biol.">
        <title>Genome and low-iron response of an oceanic diatom adapted to chronic iron limitation.</title>
        <authorList>
            <person name="Lommer M."/>
            <person name="Specht M."/>
            <person name="Roy A.S."/>
            <person name="Kraemer L."/>
            <person name="Andreson R."/>
            <person name="Gutowska M.A."/>
            <person name="Wolf J."/>
            <person name="Bergner S.V."/>
            <person name="Schilhabel M.B."/>
            <person name="Klostermeier U.C."/>
            <person name="Beiko R.G."/>
            <person name="Rosenstiel P."/>
            <person name="Hippler M."/>
            <person name="Laroche J."/>
        </authorList>
    </citation>
    <scope>NUCLEOTIDE SEQUENCE [LARGE SCALE GENOMIC DNA]</scope>
    <source>
        <strain evidence="3 4">CCMP1005</strain>
    </source>
</reference>
<dbReference type="OrthoDB" id="424610at2759"/>
<dbReference type="eggNOG" id="ENOG502R6CK">
    <property type="taxonomic scope" value="Eukaryota"/>
</dbReference>
<accession>K0TLV2</accession>
<dbReference type="EMBL" id="AGNL01002819">
    <property type="protein sequence ID" value="EJK75641.1"/>
    <property type="molecule type" value="Genomic_DNA"/>
</dbReference>
<comment type="caution">
    <text evidence="3">The sequence shown here is derived from an EMBL/GenBank/DDBJ whole genome shotgun (WGS) entry which is preliminary data.</text>
</comment>
<evidence type="ECO:0000256" key="1">
    <source>
        <dbReference type="ARBA" id="ARBA00022729"/>
    </source>
</evidence>
<dbReference type="SUPFAM" id="SSF53474">
    <property type="entry name" value="alpha/beta-Hydrolases"/>
    <property type="match status" value="1"/>
</dbReference>